<dbReference type="EMBL" id="SLXK01000064">
    <property type="protein sequence ID" value="TCP19308.1"/>
    <property type="molecule type" value="Genomic_DNA"/>
</dbReference>
<organism evidence="2 3">
    <name type="scientific">Scopulibacillus darangshiensis</name>
    <dbReference type="NCBI Taxonomy" id="442528"/>
    <lineage>
        <taxon>Bacteria</taxon>
        <taxon>Bacillati</taxon>
        <taxon>Bacillota</taxon>
        <taxon>Bacilli</taxon>
        <taxon>Bacillales</taxon>
        <taxon>Sporolactobacillaceae</taxon>
        <taxon>Scopulibacillus</taxon>
    </lineage>
</organism>
<feature type="transmembrane region" description="Helical" evidence="1">
    <location>
        <begin position="5"/>
        <end position="23"/>
    </location>
</feature>
<comment type="caution">
    <text evidence="2">The sequence shown here is derived from an EMBL/GenBank/DDBJ whole genome shotgun (WGS) entry which is preliminary data.</text>
</comment>
<keyword evidence="3" id="KW-1185">Reference proteome</keyword>
<keyword evidence="1" id="KW-1133">Transmembrane helix</keyword>
<evidence type="ECO:0000313" key="3">
    <source>
        <dbReference type="Proteomes" id="UP000295416"/>
    </source>
</evidence>
<evidence type="ECO:0000256" key="1">
    <source>
        <dbReference type="SAM" id="Phobius"/>
    </source>
</evidence>
<feature type="transmembrane region" description="Helical" evidence="1">
    <location>
        <begin position="35"/>
        <end position="52"/>
    </location>
</feature>
<proteinExistence type="predicted"/>
<gene>
    <name evidence="2" type="ORF">EV207_1646</name>
</gene>
<keyword evidence="1" id="KW-0812">Transmembrane</keyword>
<evidence type="ECO:0000313" key="2">
    <source>
        <dbReference type="EMBL" id="TCP19308.1"/>
    </source>
</evidence>
<protein>
    <submittedName>
        <fullName evidence="2">Uncharacterized protein</fullName>
    </submittedName>
</protein>
<dbReference type="Proteomes" id="UP000295416">
    <property type="component" value="Unassembled WGS sequence"/>
</dbReference>
<accession>A0A4R2NDY0</accession>
<reference evidence="2 3" key="1">
    <citation type="submission" date="2019-03" db="EMBL/GenBank/DDBJ databases">
        <title>Genomic Encyclopedia of Type Strains, Phase IV (KMG-IV): sequencing the most valuable type-strain genomes for metagenomic binning, comparative biology and taxonomic classification.</title>
        <authorList>
            <person name="Goeker M."/>
        </authorList>
    </citation>
    <scope>NUCLEOTIDE SEQUENCE [LARGE SCALE GENOMIC DNA]</scope>
    <source>
        <strain evidence="2 3">DSM 19377</strain>
    </source>
</reference>
<dbReference type="RefSeq" id="WP_132748420.1">
    <property type="nucleotide sequence ID" value="NZ_SLXK01000064.1"/>
</dbReference>
<sequence>MVMGILSICLILILAGILIFFIYRNANKFLDISHVHIMVMSLSTVISLTMGVTLAFLIHYHFFVALLFGLVLGYIIGRPINLFAIVDGMSSGLMGGMMGVMAPMMTHVNPILLVIFMDLIYIILMAIILKLIFLTRGREEDKRELQMTTRKT</sequence>
<keyword evidence="1" id="KW-0472">Membrane</keyword>
<dbReference type="AlphaFoldDB" id="A0A4R2NDY0"/>
<name>A0A4R2NDY0_9BACL</name>
<feature type="transmembrane region" description="Helical" evidence="1">
    <location>
        <begin position="111"/>
        <end position="133"/>
    </location>
</feature>
<feature type="transmembrane region" description="Helical" evidence="1">
    <location>
        <begin position="58"/>
        <end position="76"/>
    </location>
</feature>